<organism evidence="1">
    <name type="scientific">Rhizophora mucronata</name>
    <name type="common">Asiatic mangrove</name>
    <dbReference type="NCBI Taxonomy" id="61149"/>
    <lineage>
        <taxon>Eukaryota</taxon>
        <taxon>Viridiplantae</taxon>
        <taxon>Streptophyta</taxon>
        <taxon>Embryophyta</taxon>
        <taxon>Tracheophyta</taxon>
        <taxon>Spermatophyta</taxon>
        <taxon>Magnoliopsida</taxon>
        <taxon>eudicotyledons</taxon>
        <taxon>Gunneridae</taxon>
        <taxon>Pentapetalae</taxon>
        <taxon>rosids</taxon>
        <taxon>fabids</taxon>
        <taxon>Malpighiales</taxon>
        <taxon>Rhizophoraceae</taxon>
        <taxon>Rhizophora</taxon>
    </lineage>
</organism>
<accession>A0A2P2MXZ7</accession>
<proteinExistence type="predicted"/>
<name>A0A2P2MXZ7_RHIMU</name>
<dbReference type="AlphaFoldDB" id="A0A2P2MXZ7"/>
<dbReference type="EMBL" id="GGEC01054613">
    <property type="protein sequence ID" value="MBX35097.1"/>
    <property type="molecule type" value="Transcribed_RNA"/>
</dbReference>
<evidence type="ECO:0000313" key="1">
    <source>
        <dbReference type="EMBL" id="MBX35097.1"/>
    </source>
</evidence>
<protein>
    <submittedName>
        <fullName evidence="1">Uncharacterized protein</fullName>
    </submittedName>
</protein>
<reference evidence="1" key="1">
    <citation type="submission" date="2018-02" db="EMBL/GenBank/DDBJ databases">
        <title>Rhizophora mucronata_Transcriptome.</title>
        <authorList>
            <person name="Meera S.P."/>
            <person name="Sreeshan A."/>
            <person name="Augustine A."/>
        </authorList>
    </citation>
    <scope>NUCLEOTIDE SEQUENCE</scope>
    <source>
        <tissue evidence="1">Leaf</tissue>
    </source>
</reference>
<sequence length="29" mass="3444">MNHPGDKQITSHNNDVQHLKRSFHKIVVY</sequence>